<dbReference type="InterPro" id="IPR050749">
    <property type="entry name" value="Glycosyl_Hydrolase_47"/>
</dbReference>
<keyword evidence="10" id="KW-0812">Transmembrane</keyword>
<evidence type="ECO:0000256" key="2">
    <source>
        <dbReference type="ARBA" id="ARBA00004922"/>
    </source>
</evidence>
<evidence type="ECO:0000256" key="5">
    <source>
        <dbReference type="ARBA" id="ARBA00023157"/>
    </source>
</evidence>
<dbReference type="PANTHER" id="PTHR11742">
    <property type="entry name" value="MANNOSYL-OLIGOSACCHARIDE ALPHA-1,2-MANNOSIDASE-RELATED"/>
    <property type="match status" value="1"/>
</dbReference>
<dbReference type="Pfam" id="PF01532">
    <property type="entry name" value="Glyco_hydro_47"/>
    <property type="match status" value="1"/>
</dbReference>
<evidence type="ECO:0000256" key="1">
    <source>
        <dbReference type="ARBA" id="ARBA00001913"/>
    </source>
</evidence>
<dbReference type="AlphaFoldDB" id="A0AAJ0M7C7"/>
<accession>A0AAJ0M7C7</accession>
<dbReference type="GO" id="GO:0005975">
    <property type="term" value="P:carbohydrate metabolic process"/>
    <property type="evidence" value="ECO:0007669"/>
    <property type="project" value="InterPro"/>
</dbReference>
<dbReference type="SUPFAM" id="SSF48225">
    <property type="entry name" value="Seven-hairpin glycosidases"/>
    <property type="match status" value="1"/>
</dbReference>
<dbReference type="EC" id="3.2.1.-" evidence="9"/>
<feature type="transmembrane region" description="Helical" evidence="10">
    <location>
        <begin position="7"/>
        <end position="26"/>
    </location>
</feature>
<reference evidence="11" key="2">
    <citation type="submission" date="2023-06" db="EMBL/GenBank/DDBJ databases">
        <authorList>
            <consortium name="Lawrence Berkeley National Laboratory"/>
            <person name="Mondo S.J."/>
            <person name="Hensen N."/>
            <person name="Bonometti L."/>
            <person name="Westerberg I."/>
            <person name="Brannstrom I.O."/>
            <person name="Guillou S."/>
            <person name="Cros-Aarteil S."/>
            <person name="Calhoun S."/>
            <person name="Haridas S."/>
            <person name="Kuo A."/>
            <person name="Pangilinan J."/>
            <person name="Riley R."/>
            <person name="Labutti K."/>
            <person name="Andreopoulos B."/>
            <person name="Lipzen A."/>
            <person name="Chen C."/>
            <person name="Yanf M."/>
            <person name="Daum C."/>
            <person name="Ng V."/>
            <person name="Clum A."/>
            <person name="Steindorff A."/>
            <person name="Ohm R."/>
            <person name="Martin F."/>
            <person name="Silar P."/>
            <person name="Natvig D."/>
            <person name="Lalanne C."/>
            <person name="Gautier V."/>
            <person name="Ament-Velasquez S.L."/>
            <person name="Kruys A."/>
            <person name="Hutchinson M.I."/>
            <person name="Powell A.J."/>
            <person name="Barry K."/>
            <person name="Miller A.N."/>
            <person name="Grigoriev I.V."/>
            <person name="Debuchy R."/>
            <person name="Gladieux P."/>
            <person name="Thoren M.H."/>
            <person name="Johannesson H."/>
        </authorList>
    </citation>
    <scope>NUCLEOTIDE SEQUENCE</scope>
    <source>
        <strain evidence="11">CBS 333.67</strain>
    </source>
</reference>
<dbReference type="Proteomes" id="UP001273166">
    <property type="component" value="Unassembled WGS sequence"/>
</dbReference>
<dbReference type="PANTHER" id="PTHR11742:SF89">
    <property type="entry name" value="ALPHA-1,2-MANNOSIDASE"/>
    <property type="match status" value="1"/>
</dbReference>
<dbReference type="InterPro" id="IPR012341">
    <property type="entry name" value="6hp_glycosidase-like_sf"/>
</dbReference>
<evidence type="ECO:0000256" key="4">
    <source>
        <dbReference type="ARBA" id="ARBA00022801"/>
    </source>
</evidence>
<evidence type="ECO:0000256" key="9">
    <source>
        <dbReference type="RuleBase" id="RU361193"/>
    </source>
</evidence>
<feature type="active site" description="Proton donor" evidence="6">
    <location>
        <position position="177"/>
    </location>
</feature>
<feature type="active site" description="Proton donor" evidence="6">
    <location>
        <position position="429"/>
    </location>
</feature>
<dbReference type="FunFam" id="1.50.10.10:FF:000037">
    <property type="entry name" value="alpha-1,2-Mannosidase"/>
    <property type="match status" value="1"/>
</dbReference>
<gene>
    <name evidence="11" type="ORF">B0T15DRAFT_81421</name>
</gene>
<reference evidence="11" key="1">
    <citation type="journal article" date="2023" name="Mol. Phylogenet. Evol.">
        <title>Genome-scale phylogeny and comparative genomics of the fungal order Sordariales.</title>
        <authorList>
            <person name="Hensen N."/>
            <person name="Bonometti L."/>
            <person name="Westerberg I."/>
            <person name="Brannstrom I.O."/>
            <person name="Guillou S."/>
            <person name="Cros-Aarteil S."/>
            <person name="Calhoun S."/>
            <person name="Haridas S."/>
            <person name="Kuo A."/>
            <person name="Mondo S."/>
            <person name="Pangilinan J."/>
            <person name="Riley R."/>
            <person name="LaButti K."/>
            <person name="Andreopoulos B."/>
            <person name="Lipzen A."/>
            <person name="Chen C."/>
            <person name="Yan M."/>
            <person name="Daum C."/>
            <person name="Ng V."/>
            <person name="Clum A."/>
            <person name="Steindorff A."/>
            <person name="Ohm R.A."/>
            <person name="Martin F."/>
            <person name="Silar P."/>
            <person name="Natvig D.O."/>
            <person name="Lalanne C."/>
            <person name="Gautier V."/>
            <person name="Ament-Velasquez S.L."/>
            <person name="Kruys A."/>
            <person name="Hutchinson M.I."/>
            <person name="Powell A.J."/>
            <person name="Barry K."/>
            <person name="Miller A.N."/>
            <person name="Grigoriev I.V."/>
            <person name="Debuchy R."/>
            <person name="Gladieux P."/>
            <person name="Hiltunen Thoren M."/>
            <person name="Johannesson H."/>
        </authorList>
    </citation>
    <scope>NUCLEOTIDE SEQUENCE</scope>
    <source>
        <strain evidence="11">CBS 333.67</strain>
    </source>
</reference>
<dbReference type="GO" id="GO:0005783">
    <property type="term" value="C:endoplasmic reticulum"/>
    <property type="evidence" value="ECO:0007669"/>
    <property type="project" value="TreeGrafter"/>
</dbReference>
<evidence type="ECO:0000256" key="6">
    <source>
        <dbReference type="PIRSR" id="PIRSR601382-1"/>
    </source>
</evidence>
<dbReference type="GO" id="GO:0036503">
    <property type="term" value="P:ERAD pathway"/>
    <property type="evidence" value="ECO:0007669"/>
    <property type="project" value="UniProtKB-ARBA"/>
</dbReference>
<comment type="pathway">
    <text evidence="2">Protein modification; protein glycosylation.</text>
</comment>
<dbReference type="RefSeq" id="XP_062727409.1">
    <property type="nucleotide sequence ID" value="XM_062871349.1"/>
</dbReference>
<dbReference type="Gene3D" id="1.50.10.10">
    <property type="match status" value="1"/>
</dbReference>
<dbReference type="InterPro" id="IPR036026">
    <property type="entry name" value="Seven-hairpin_glycosidases"/>
</dbReference>
<dbReference type="GO" id="GO:0004571">
    <property type="term" value="F:mannosyl-oligosaccharide 1,2-alpha-mannosidase activity"/>
    <property type="evidence" value="ECO:0007669"/>
    <property type="project" value="InterPro"/>
</dbReference>
<keyword evidence="9" id="KW-0326">Glycosidase</keyword>
<evidence type="ECO:0000256" key="10">
    <source>
        <dbReference type="SAM" id="Phobius"/>
    </source>
</evidence>
<dbReference type="GeneID" id="87890178"/>
<dbReference type="GO" id="GO:0016020">
    <property type="term" value="C:membrane"/>
    <property type="evidence" value="ECO:0007669"/>
    <property type="project" value="InterPro"/>
</dbReference>
<feature type="disulfide bond" evidence="8">
    <location>
        <begin position="386"/>
        <end position="415"/>
    </location>
</feature>
<proteinExistence type="inferred from homology"/>
<feature type="active site" evidence="6">
    <location>
        <position position="313"/>
    </location>
</feature>
<comment type="cofactor">
    <cofactor evidence="1 7">
        <name>Ca(2+)</name>
        <dbReference type="ChEBI" id="CHEBI:29108"/>
    </cofactor>
</comment>
<comment type="similarity">
    <text evidence="3 9">Belongs to the glycosyl hydrolase 47 family.</text>
</comment>
<evidence type="ECO:0000256" key="7">
    <source>
        <dbReference type="PIRSR" id="PIRSR601382-2"/>
    </source>
</evidence>
<dbReference type="InterPro" id="IPR001382">
    <property type="entry name" value="Glyco_hydro_47"/>
</dbReference>
<feature type="binding site" evidence="7">
    <location>
        <position position="574"/>
    </location>
    <ligand>
        <name>Ca(2+)</name>
        <dbReference type="ChEBI" id="CHEBI:29108"/>
    </ligand>
</feature>
<keyword evidence="12" id="KW-1185">Reference proteome</keyword>
<organism evidence="11 12">
    <name type="scientific">Chaetomium strumarium</name>
    <dbReference type="NCBI Taxonomy" id="1170767"/>
    <lineage>
        <taxon>Eukaryota</taxon>
        <taxon>Fungi</taxon>
        <taxon>Dikarya</taxon>
        <taxon>Ascomycota</taxon>
        <taxon>Pezizomycotina</taxon>
        <taxon>Sordariomycetes</taxon>
        <taxon>Sordariomycetidae</taxon>
        <taxon>Sordariales</taxon>
        <taxon>Chaetomiaceae</taxon>
        <taxon>Chaetomium</taxon>
    </lineage>
</organism>
<evidence type="ECO:0000256" key="3">
    <source>
        <dbReference type="ARBA" id="ARBA00007658"/>
    </source>
</evidence>
<keyword evidence="10" id="KW-1133">Transmembrane helix</keyword>
<keyword evidence="5 8" id="KW-1015">Disulfide bond</keyword>
<dbReference type="EMBL" id="JAUDZG010000001">
    <property type="protein sequence ID" value="KAK3311629.1"/>
    <property type="molecule type" value="Genomic_DNA"/>
</dbReference>
<evidence type="ECO:0000256" key="8">
    <source>
        <dbReference type="PIRSR" id="PIRSR601382-3"/>
    </source>
</evidence>
<keyword evidence="4 9" id="KW-0378">Hydrolase</keyword>
<dbReference type="GO" id="GO:0005509">
    <property type="term" value="F:calcium ion binding"/>
    <property type="evidence" value="ECO:0007669"/>
    <property type="project" value="InterPro"/>
</dbReference>
<evidence type="ECO:0000313" key="12">
    <source>
        <dbReference type="Proteomes" id="UP001273166"/>
    </source>
</evidence>
<keyword evidence="10" id="KW-0472">Membrane</keyword>
<dbReference type="PRINTS" id="PR00747">
    <property type="entry name" value="GLYHDRLASE47"/>
</dbReference>
<protein>
    <recommendedName>
        <fullName evidence="9">alpha-1,2-Mannosidase</fullName>
        <ecNumber evidence="9">3.2.1.-</ecNumber>
    </recommendedName>
</protein>
<evidence type="ECO:0000313" key="11">
    <source>
        <dbReference type="EMBL" id="KAK3311629.1"/>
    </source>
</evidence>
<keyword evidence="7" id="KW-0106">Calcium</keyword>
<feature type="active site" evidence="6">
    <location>
        <position position="484"/>
    </location>
</feature>
<name>A0AAJ0M7C7_9PEZI</name>
<comment type="caution">
    <text evidence="11">The sequence shown here is derived from an EMBL/GenBank/DDBJ whole genome shotgun (WGS) entry which is preliminary data.</text>
</comment>
<keyword evidence="7" id="KW-0479">Metal-binding</keyword>
<sequence>MLLIRGRLYIAVTAAACTLLWIVHWLPAIAGFPTIHEDWWPRRDTYIWRTIEQHYPLTSFRPLPTGRPKNFPAVQANFPAETAAARDIRLRRQGAIKDAFLRCWRTYKEHAWLHDEVTPISAKPRDNFGGWGATLVDTLDTLWIMDLRDEFSAAVDAIHKSITFANTTTTDPISTFETSIRFLGGLLSAYDLSGDRRLLSKARDVGDMLYKAFDTPSRLPVPKWDLHAAVRGEEQSDPAQLLLAELGSHAMEFARLSLLTKDPKYYETVARITDLLSETQMKTKVPGLWPTTVGITADTFDSGDEYTLGAEADSTFEYTAKMIALLGGQQPEYETMYSRSIDAAARHLFYRPLLPGGNNDILVSGTVRVDSHGTPRLETSAQHLSCFAGGMLALGGRLTANITHVELARKLTHGCIALYKAVPLGIMPEACRLTACPDDASSCDWDEHHPQTGAETKAETIQARNNLPPGFTDMHARYYILRPEAVESVFVLYRVTADAALPDLGWDMWTAIDKATRTERGTNSAILDVHPGEGQPPPMSDSMESFWLSETLKYFYLLYSEPGVVSLDEWVLNTEAHPFRRMLP</sequence>